<keyword evidence="2" id="KW-1185">Reference proteome</keyword>
<gene>
    <name evidence="1" type="ORF">CWM47_22035</name>
</gene>
<dbReference type="Proteomes" id="UP000232883">
    <property type="component" value="Chromosome"/>
</dbReference>
<dbReference type="KEGG" id="spir:CWM47_22035"/>
<dbReference type="OrthoDB" id="9800692at2"/>
<protein>
    <submittedName>
        <fullName evidence="1">Ferredoxin</fullName>
    </submittedName>
</protein>
<name>A0A2K8ZC39_9BACT</name>
<reference evidence="1 2" key="1">
    <citation type="submission" date="2017-11" db="EMBL/GenBank/DDBJ databases">
        <title>Taxonomic description and genome sequences of Spirosoma HA7 sp. nov., isolated from pollen microhabitat of Corylus avellana.</title>
        <authorList>
            <person name="Ambika Manirajan B."/>
            <person name="Suarez C."/>
            <person name="Ratering S."/>
            <person name="Geissler-Plaum R."/>
            <person name="Cardinale M."/>
            <person name="Sylvia S."/>
        </authorList>
    </citation>
    <scope>NUCLEOTIDE SEQUENCE [LARGE SCALE GENOMIC DNA]</scope>
    <source>
        <strain evidence="1 2">HA7</strain>
    </source>
</reference>
<organism evidence="1 2">
    <name type="scientific">Spirosoma pollinicola</name>
    <dbReference type="NCBI Taxonomy" id="2057025"/>
    <lineage>
        <taxon>Bacteria</taxon>
        <taxon>Pseudomonadati</taxon>
        <taxon>Bacteroidota</taxon>
        <taxon>Cytophagia</taxon>
        <taxon>Cytophagales</taxon>
        <taxon>Cytophagaceae</taxon>
        <taxon>Spirosoma</taxon>
    </lineage>
</organism>
<dbReference type="EMBL" id="CP025096">
    <property type="protein sequence ID" value="AUD07420.1"/>
    <property type="molecule type" value="Genomic_DNA"/>
</dbReference>
<dbReference type="InterPro" id="IPR036249">
    <property type="entry name" value="Thioredoxin-like_sf"/>
</dbReference>
<sequence>MKYKKHVFICTNQKAAPKKSCGEAHGNELVDAFKAALAERGLLKEMRAQKTGCLDACAFGPTLVVYPEGTYYGNVQLADVAEIVDSHLVNDQPVERLKLDF</sequence>
<dbReference type="CDD" id="cd02980">
    <property type="entry name" value="TRX_Fd_family"/>
    <property type="match status" value="1"/>
</dbReference>
<dbReference type="Gene3D" id="3.40.30.10">
    <property type="entry name" value="Glutaredoxin"/>
    <property type="match status" value="1"/>
</dbReference>
<dbReference type="RefSeq" id="WP_100993987.1">
    <property type="nucleotide sequence ID" value="NZ_CP025096.1"/>
</dbReference>
<dbReference type="SUPFAM" id="SSF52833">
    <property type="entry name" value="Thioredoxin-like"/>
    <property type="match status" value="1"/>
</dbReference>
<evidence type="ECO:0000313" key="2">
    <source>
        <dbReference type="Proteomes" id="UP000232883"/>
    </source>
</evidence>
<accession>A0A2K8ZC39</accession>
<evidence type="ECO:0000313" key="1">
    <source>
        <dbReference type="EMBL" id="AUD07420.1"/>
    </source>
</evidence>
<proteinExistence type="predicted"/>
<dbReference type="AlphaFoldDB" id="A0A2K8ZC39"/>